<evidence type="ECO:0000313" key="6">
    <source>
        <dbReference type="EMBL" id="KAG6786041.1"/>
    </source>
</evidence>
<dbReference type="GO" id="GO:0006887">
    <property type="term" value="P:exocytosis"/>
    <property type="evidence" value="ECO:0007669"/>
    <property type="project" value="UniProtKB-KW"/>
</dbReference>
<proteinExistence type="inferred from homology"/>
<dbReference type="EMBL" id="JAAWWB010000003">
    <property type="protein sequence ID" value="KAG6786041.1"/>
    <property type="molecule type" value="Genomic_DNA"/>
</dbReference>
<keyword evidence="3" id="KW-0268">Exocytosis</keyword>
<evidence type="ECO:0000256" key="4">
    <source>
        <dbReference type="SAM" id="MobiDB-lite"/>
    </source>
</evidence>
<keyword evidence="2" id="KW-0813">Transport</keyword>
<feature type="region of interest" description="Disordered" evidence="4">
    <location>
        <begin position="546"/>
        <end position="567"/>
    </location>
</feature>
<dbReference type="InterPro" id="IPR029175">
    <property type="entry name" value="EXOC2/Sec5"/>
</dbReference>
<evidence type="ECO:0000259" key="5">
    <source>
        <dbReference type="Pfam" id="PF15469"/>
    </source>
</evidence>
<dbReference type="Pfam" id="PF15469">
    <property type="entry name" value="Sec5"/>
    <property type="match status" value="1"/>
</dbReference>
<evidence type="ECO:0000256" key="3">
    <source>
        <dbReference type="ARBA" id="ARBA00022483"/>
    </source>
</evidence>
<dbReference type="GO" id="GO:0000145">
    <property type="term" value="C:exocyst"/>
    <property type="evidence" value="ECO:0007669"/>
    <property type="project" value="InterPro"/>
</dbReference>
<gene>
    <name evidence="6" type="ORF">POTOM_007633</name>
</gene>
<feature type="compositionally biased region" description="Acidic residues" evidence="4">
    <location>
        <begin position="1"/>
        <end position="11"/>
    </location>
</feature>
<feature type="compositionally biased region" description="Polar residues" evidence="4">
    <location>
        <begin position="546"/>
        <end position="556"/>
    </location>
</feature>
<dbReference type="PANTHER" id="PTHR13043:SF1">
    <property type="entry name" value="EXOCYST COMPLEX COMPONENT 2"/>
    <property type="match status" value="1"/>
</dbReference>
<dbReference type="InterPro" id="IPR039481">
    <property type="entry name" value="EXOC2/Sec5_N_dom"/>
</dbReference>
<dbReference type="Proteomes" id="UP000886885">
    <property type="component" value="Chromosome 2A"/>
</dbReference>
<sequence>MSSDSDDEDELLQMALKEQSQRDLNYQRPPSNQRKPVVNFVQQPRQPPPPQRPAPTKNMANQTKNRIAVEDDDDSEVEMLSISSGDEEVSKDRGGGGGAAARGRGGRGAGGREEERGWDGEEPDCWKRVDEAELARRVRDMRESRTAPVAQKFERKPSALARKGLNTLQSFPRGMECIDPLGLGIIDNKSLRLITDSSESSPSKSDRDHLDNILREKLLYFSENFDAKLFLSRIHQDTSAAELEAGALALKTDLKGRTQQRKQLVKDNFDCFVSCKTTIDDIESKLRRIEEDPEGSGTSHLYNCMQGVSSLANRAFEPLFERQAQAEKIRSVQGMLQRFRTLFNLPSTIRGSIGKGEYDLAVREYKKAKSIALPSHVNILKRVLEEVEKVMNEFKGTLYKSMEDPQIDLTNLENTVRLLLELEPESDPVWHYLNVQNHRIRGLLEKCTLDHEARMETLLNEMRERALSDAKWRQIQQNLNQSSDDDHSLTLGNIPPPVDLSGEEVDALRGKYIRRLTAVLTHHIPAFWKVALSVFSGKFAKSSQVSAESNVNASATKSEEKVGDGRYSTHSLDEVAGMIRGTISAYETKLWNLRREQIKIEGSTELKSGLLSKMYKYSECSIKSEEKKQRGLLKLLEVTEDRSASNEGFKLTGSSMCLATSGFEGSVGLYACIQTCSQLVMCLTTSGFEGSVRLYACIQMCSQMIMFKASLVHNTFHDLEESNILQSYMSDAIKEISKACQAFEVKESAPPTAVMALRTLQAEITKIYIIRLCSWMRAMTQEISKEETWIPVSILERNKSPYTISFLPLAFRSVIASAMDQISQMIQSLRSEAGRSEDMFALLQEIQESVRLAFLNCFLDFAGHLEQIGSELAQNKSSKESLHLQNGYSHESEEIISSNLQGSVVDSHQQLLLVLSNIGFCKDELSYELFNKYKTIWLQSREKDEEGSDIQDLVMSFSGLEEKVLAQYTFAKANLIRTAAMNYLLNSGVQWGAAPAVKGVRDAAVELLHTLVAVHSEVFAGAKPLLDKTLGILVEGLIDTFLSLFHENKSKDLRSLDANGFCQLMLELEYFETILNPYLTPDARESLKSLQGVLLEKATENVTEAVENPGHQRRPTRGSEDALADDRLQGMTVSPDDLIALAEQCSSELLQSELERTRINTACFIESIPLDSVPESAKAAYAYRGSMDSPRSYMDSPGRNYRGSQAMGSPGFSRHRRR</sequence>
<evidence type="ECO:0000256" key="1">
    <source>
        <dbReference type="ARBA" id="ARBA00010578"/>
    </source>
</evidence>
<keyword evidence="7" id="KW-1185">Reference proteome</keyword>
<feature type="compositionally biased region" description="Basic and acidic residues" evidence="4">
    <location>
        <begin position="110"/>
        <end position="121"/>
    </location>
</feature>
<evidence type="ECO:0000313" key="7">
    <source>
        <dbReference type="Proteomes" id="UP000886885"/>
    </source>
</evidence>
<dbReference type="OrthoDB" id="26242at2759"/>
<name>A0A8X8AFV7_POPTO</name>
<comment type="similarity">
    <text evidence="1">Belongs to the SEC5 family.</text>
</comment>
<accession>A0A8X8AFV7</accession>
<feature type="compositionally biased region" description="Polar residues" evidence="4">
    <location>
        <begin position="22"/>
        <end position="34"/>
    </location>
</feature>
<organism evidence="6 7">
    <name type="scientific">Populus tomentosa</name>
    <name type="common">Chinese white poplar</name>
    <dbReference type="NCBI Taxonomy" id="118781"/>
    <lineage>
        <taxon>Eukaryota</taxon>
        <taxon>Viridiplantae</taxon>
        <taxon>Streptophyta</taxon>
        <taxon>Embryophyta</taxon>
        <taxon>Tracheophyta</taxon>
        <taxon>Spermatophyta</taxon>
        <taxon>Magnoliopsida</taxon>
        <taxon>eudicotyledons</taxon>
        <taxon>Gunneridae</taxon>
        <taxon>Pentapetalae</taxon>
        <taxon>rosids</taxon>
        <taxon>fabids</taxon>
        <taxon>Malpighiales</taxon>
        <taxon>Salicaceae</taxon>
        <taxon>Saliceae</taxon>
        <taxon>Populus</taxon>
    </lineage>
</organism>
<feature type="region of interest" description="Disordered" evidence="4">
    <location>
        <begin position="1"/>
        <end position="121"/>
    </location>
</feature>
<reference evidence="6" key="1">
    <citation type="journal article" date="2020" name="bioRxiv">
        <title>Hybrid origin of Populus tomentosa Carr. identified through genome sequencing and phylogenomic analysis.</title>
        <authorList>
            <person name="An X."/>
            <person name="Gao K."/>
            <person name="Chen Z."/>
            <person name="Li J."/>
            <person name="Yang X."/>
            <person name="Yang X."/>
            <person name="Zhou J."/>
            <person name="Guo T."/>
            <person name="Zhao T."/>
            <person name="Huang S."/>
            <person name="Miao D."/>
            <person name="Khan W.U."/>
            <person name="Rao P."/>
            <person name="Ye M."/>
            <person name="Lei B."/>
            <person name="Liao W."/>
            <person name="Wang J."/>
            <person name="Ji L."/>
            <person name="Li Y."/>
            <person name="Guo B."/>
            <person name="Mustafa N.S."/>
            <person name="Li S."/>
            <person name="Yun Q."/>
            <person name="Keller S.R."/>
            <person name="Mao J."/>
            <person name="Zhang R."/>
            <person name="Strauss S.H."/>
        </authorList>
    </citation>
    <scope>NUCLEOTIDE SEQUENCE</scope>
    <source>
        <strain evidence="6">GM15</strain>
        <tissue evidence="6">Leaf</tissue>
    </source>
</reference>
<feature type="domain" description="Exocyst complex component EXOC2/Sec5 N-terminal" evidence="5">
    <location>
        <begin position="179"/>
        <end position="1164"/>
    </location>
</feature>
<dbReference type="AlphaFoldDB" id="A0A8X8AFV7"/>
<evidence type="ECO:0000256" key="2">
    <source>
        <dbReference type="ARBA" id="ARBA00022448"/>
    </source>
</evidence>
<protein>
    <recommendedName>
        <fullName evidence="5">Exocyst complex component EXOC2/Sec5 N-terminal domain-containing protein</fullName>
    </recommendedName>
</protein>
<dbReference type="PANTHER" id="PTHR13043">
    <property type="entry name" value="EXOCYST COMPLEX COMPONENT SEC5"/>
    <property type="match status" value="1"/>
</dbReference>
<feature type="region of interest" description="Disordered" evidence="4">
    <location>
        <begin position="1187"/>
        <end position="1218"/>
    </location>
</feature>
<comment type="caution">
    <text evidence="6">The sequence shown here is derived from an EMBL/GenBank/DDBJ whole genome shotgun (WGS) entry which is preliminary data.</text>
</comment>
<dbReference type="GO" id="GO:0006893">
    <property type="term" value="P:Golgi to plasma membrane transport"/>
    <property type="evidence" value="ECO:0007669"/>
    <property type="project" value="InterPro"/>
</dbReference>